<dbReference type="Proteomes" id="UP000249056">
    <property type="component" value="Unassembled WGS sequence"/>
</dbReference>
<dbReference type="InterPro" id="IPR029058">
    <property type="entry name" value="AB_hydrolase_fold"/>
</dbReference>
<protein>
    <recommendedName>
        <fullName evidence="3">Phospholipase/carboxylesterase/thioesterase domain-containing protein</fullName>
    </recommendedName>
</protein>
<gene>
    <name evidence="1" type="ORF">DID88_009230</name>
</gene>
<dbReference type="Gene3D" id="3.40.50.1820">
    <property type="entry name" value="alpha/beta hydrolase"/>
    <property type="match status" value="1"/>
</dbReference>
<evidence type="ECO:0008006" key="3">
    <source>
        <dbReference type="Google" id="ProtNLM"/>
    </source>
</evidence>
<evidence type="ECO:0000313" key="1">
    <source>
        <dbReference type="EMBL" id="RAL58939.1"/>
    </source>
</evidence>
<evidence type="ECO:0000313" key="2">
    <source>
        <dbReference type="Proteomes" id="UP000249056"/>
    </source>
</evidence>
<accession>A0A395IKM2</accession>
<dbReference type="AlphaFoldDB" id="A0A395IKM2"/>
<dbReference type="OrthoDB" id="2418081at2759"/>
<comment type="caution">
    <text evidence="1">The sequence shown here is derived from an EMBL/GenBank/DDBJ whole genome shotgun (WGS) entry which is preliminary data.</text>
</comment>
<dbReference type="SUPFAM" id="SSF53474">
    <property type="entry name" value="alpha/beta-Hydrolases"/>
    <property type="match status" value="1"/>
</dbReference>
<reference evidence="1 2" key="1">
    <citation type="submission" date="2018-06" db="EMBL/GenBank/DDBJ databases">
        <title>Genome Sequence of the Brown Rot Fungal Pathogen Monilinia fructigena.</title>
        <authorList>
            <person name="Landi L."/>
            <person name="De Miccolis Angelini R.M."/>
            <person name="Pollastro S."/>
            <person name="Abate D."/>
            <person name="Faretra F."/>
            <person name="Romanazzi G."/>
        </authorList>
    </citation>
    <scope>NUCLEOTIDE SEQUENCE [LARGE SCALE GENOMIC DNA]</scope>
    <source>
        <strain evidence="1 2">Mfrg269</strain>
    </source>
</reference>
<dbReference type="EMBL" id="QKRW01000064">
    <property type="protein sequence ID" value="RAL58939.1"/>
    <property type="molecule type" value="Genomic_DNA"/>
</dbReference>
<proteinExistence type="predicted"/>
<organism evidence="1 2">
    <name type="scientific">Monilinia fructigena</name>
    <dbReference type="NCBI Taxonomy" id="38457"/>
    <lineage>
        <taxon>Eukaryota</taxon>
        <taxon>Fungi</taxon>
        <taxon>Dikarya</taxon>
        <taxon>Ascomycota</taxon>
        <taxon>Pezizomycotina</taxon>
        <taxon>Leotiomycetes</taxon>
        <taxon>Helotiales</taxon>
        <taxon>Sclerotiniaceae</taxon>
        <taxon>Monilinia</taxon>
    </lineage>
</organism>
<keyword evidence="2" id="KW-1185">Reference proteome</keyword>
<sequence>MVDSQGASILYLFLLTRRKAAELGAIITWAGFSATSLETIAQMQEANGLFDGWAKKTQLYMLHGKNDKLVPLSRSRAPMDALEVYRARGQGFAAL</sequence>
<name>A0A395IKM2_9HELO</name>